<reference evidence="2" key="1">
    <citation type="journal article" date="2020" name="Nat. Commun.">
        <title>Genome sequence of the cluster root forming white lupin.</title>
        <authorList>
            <person name="Hufnagel B."/>
            <person name="Marques A."/>
            <person name="Soriano A."/>
            <person name="Marques L."/>
            <person name="Divol F."/>
            <person name="Doumas P."/>
            <person name="Sallet E."/>
            <person name="Mancinotti D."/>
            <person name="Carrere S."/>
            <person name="Marande W."/>
            <person name="Arribat S."/>
            <person name="Keller J."/>
            <person name="Huneau C."/>
            <person name="Blein T."/>
            <person name="Aime D."/>
            <person name="Laguerre M."/>
            <person name="Taylor J."/>
            <person name="Schubert V."/>
            <person name="Nelson M."/>
            <person name="Geu-Flores F."/>
            <person name="Crespi M."/>
            <person name="Gallardo-Guerrero K."/>
            <person name="Delaux P.-M."/>
            <person name="Salse J."/>
            <person name="Berges H."/>
            <person name="Guyot R."/>
            <person name="Gouzy J."/>
            <person name="Peret B."/>
        </authorList>
    </citation>
    <scope>NUCLEOTIDE SEQUENCE [LARGE SCALE GENOMIC DNA]</scope>
    <source>
        <strain evidence="2">cv. Amiga</strain>
    </source>
</reference>
<dbReference type="AlphaFoldDB" id="A0A6A4PNB3"/>
<dbReference type="Proteomes" id="UP000447434">
    <property type="component" value="Chromosome 12"/>
</dbReference>
<proteinExistence type="predicted"/>
<organism evidence="1 2">
    <name type="scientific">Lupinus albus</name>
    <name type="common">White lupine</name>
    <name type="synonym">Lupinus termis</name>
    <dbReference type="NCBI Taxonomy" id="3870"/>
    <lineage>
        <taxon>Eukaryota</taxon>
        <taxon>Viridiplantae</taxon>
        <taxon>Streptophyta</taxon>
        <taxon>Embryophyta</taxon>
        <taxon>Tracheophyta</taxon>
        <taxon>Spermatophyta</taxon>
        <taxon>Magnoliopsida</taxon>
        <taxon>eudicotyledons</taxon>
        <taxon>Gunneridae</taxon>
        <taxon>Pentapetalae</taxon>
        <taxon>rosids</taxon>
        <taxon>fabids</taxon>
        <taxon>Fabales</taxon>
        <taxon>Fabaceae</taxon>
        <taxon>Papilionoideae</taxon>
        <taxon>50 kb inversion clade</taxon>
        <taxon>genistoids sensu lato</taxon>
        <taxon>core genistoids</taxon>
        <taxon>Genisteae</taxon>
        <taxon>Lupinus</taxon>
    </lineage>
</organism>
<keyword evidence="2" id="KW-1185">Reference proteome</keyword>
<sequence>MTISCFQPLNYFITTICETEQAKRLTNATWLPFGLARMKAIERNNKSFSMDSIPIKELYKGSQKQHEQEQSKR</sequence>
<evidence type="ECO:0000313" key="1">
    <source>
        <dbReference type="EMBL" id="KAE9603037.1"/>
    </source>
</evidence>
<evidence type="ECO:0000313" key="2">
    <source>
        <dbReference type="Proteomes" id="UP000447434"/>
    </source>
</evidence>
<accession>A0A6A4PNB3</accession>
<protein>
    <submittedName>
        <fullName evidence="1">Uncharacterized protein</fullName>
    </submittedName>
</protein>
<name>A0A6A4PNB3_LUPAL</name>
<comment type="caution">
    <text evidence="1">The sequence shown here is derived from an EMBL/GenBank/DDBJ whole genome shotgun (WGS) entry which is preliminary data.</text>
</comment>
<dbReference type="EMBL" id="WOCE01000012">
    <property type="protein sequence ID" value="KAE9603037.1"/>
    <property type="molecule type" value="Genomic_DNA"/>
</dbReference>
<gene>
    <name evidence="1" type="ORF">Lalb_Chr12g0206011</name>
</gene>